<keyword evidence="3" id="KW-1185">Reference proteome</keyword>
<feature type="region of interest" description="Disordered" evidence="1">
    <location>
        <begin position="130"/>
        <end position="181"/>
    </location>
</feature>
<evidence type="ECO:0000313" key="2">
    <source>
        <dbReference type="EMBL" id="KJA29308.1"/>
    </source>
</evidence>
<dbReference type="EMBL" id="KN817519">
    <property type="protein sequence ID" value="KJA29308.1"/>
    <property type="molecule type" value="Genomic_DNA"/>
</dbReference>
<evidence type="ECO:0000256" key="1">
    <source>
        <dbReference type="SAM" id="MobiDB-lite"/>
    </source>
</evidence>
<gene>
    <name evidence="2" type="ORF">HYPSUDRAFT_50751</name>
</gene>
<feature type="region of interest" description="Disordered" evidence="1">
    <location>
        <begin position="228"/>
        <end position="253"/>
    </location>
</feature>
<protein>
    <submittedName>
        <fullName evidence="2">Uncharacterized protein</fullName>
    </submittedName>
</protein>
<dbReference type="AlphaFoldDB" id="A0A0D2MYY1"/>
<name>A0A0D2MYY1_HYPSF</name>
<accession>A0A0D2MYY1</accession>
<sequence length="276" mass="30642">MHHFISKSKSKERDDFSDFATSSSRGMLEAQRIFFKKYTLCARKDKRQLCTSLTCKYNNPPQAASGRYNCIGCSSGTYFVTPDEVTDKNSFPVNFLEASSDARKKAYAIVAVKGRDEFLEQQKGFMPIPSAASLERRRAATKPLPSTPGLDRRRAASSHGKVRRNPLAETAKPPKGEIYRPPVPTQHASAARNMLRGQLLYPASSSTVNLLPQAMSLVSLPMSEYTTSSDEGAASSHHPVYPSRPGMAKKTRSQNNISNNKFTYEVMNMSNGRLYL</sequence>
<evidence type="ECO:0000313" key="3">
    <source>
        <dbReference type="Proteomes" id="UP000054270"/>
    </source>
</evidence>
<proteinExistence type="predicted"/>
<dbReference type="OrthoDB" id="3027162at2759"/>
<dbReference type="Proteomes" id="UP000054270">
    <property type="component" value="Unassembled WGS sequence"/>
</dbReference>
<reference evidence="3" key="1">
    <citation type="submission" date="2014-04" db="EMBL/GenBank/DDBJ databases">
        <title>Evolutionary Origins and Diversification of the Mycorrhizal Mutualists.</title>
        <authorList>
            <consortium name="DOE Joint Genome Institute"/>
            <consortium name="Mycorrhizal Genomics Consortium"/>
            <person name="Kohler A."/>
            <person name="Kuo A."/>
            <person name="Nagy L.G."/>
            <person name="Floudas D."/>
            <person name="Copeland A."/>
            <person name="Barry K.W."/>
            <person name="Cichocki N."/>
            <person name="Veneault-Fourrey C."/>
            <person name="LaButti K."/>
            <person name="Lindquist E.A."/>
            <person name="Lipzen A."/>
            <person name="Lundell T."/>
            <person name="Morin E."/>
            <person name="Murat C."/>
            <person name="Riley R."/>
            <person name="Ohm R."/>
            <person name="Sun H."/>
            <person name="Tunlid A."/>
            <person name="Henrissat B."/>
            <person name="Grigoriev I.V."/>
            <person name="Hibbett D.S."/>
            <person name="Martin F."/>
        </authorList>
    </citation>
    <scope>NUCLEOTIDE SEQUENCE [LARGE SCALE GENOMIC DNA]</scope>
    <source>
        <strain evidence="3">FD-334 SS-4</strain>
    </source>
</reference>
<organism evidence="2 3">
    <name type="scientific">Hypholoma sublateritium (strain FD-334 SS-4)</name>
    <dbReference type="NCBI Taxonomy" id="945553"/>
    <lineage>
        <taxon>Eukaryota</taxon>
        <taxon>Fungi</taxon>
        <taxon>Dikarya</taxon>
        <taxon>Basidiomycota</taxon>
        <taxon>Agaricomycotina</taxon>
        <taxon>Agaricomycetes</taxon>
        <taxon>Agaricomycetidae</taxon>
        <taxon>Agaricales</taxon>
        <taxon>Agaricineae</taxon>
        <taxon>Strophariaceae</taxon>
        <taxon>Hypholoma</taxon>
    </lineage>
</organism>